<evidence type="ECO:0008006" key="4">
    <source>
        <dbReference type="Google" id="ProtNLM"/>
    </source>
</evidence>
<sequence>MLISLYKMDHKCRKWYRRVFVWTINVSLTNSWLKFKKDCTNNGIAPKNVMDLMEFMLSVSDSLIKLEKTYVTRKRDRPQTEHTDEEEVSPSRPVRRTTQPLDIAPTDQTGHWPEMMTCKKRCRVCQKTCQIRCMKCDVHLCITNTRNCFFSYHRQ</sequence>
<dbReference type="PANTHER" id="PTHR47272">
    <property type="entry name" value="DDE_TNP_1_7 DOMAIN-CONTAINING PROTEIN"/>
    <property type="match status" value="1"/>
</dbReference>
<gene>
    <name evidence="2" type="ORF">T10_3787</name>
</gene>
<evidence type="ECO:0000256" key="1">
    <source>
        <dbReference type="SAM" id="MobiDB-lite"/>
    </source>
</evidence>
<name>A0A0V1MAG9_9BILA</name>
<dbReference type="Proteomes" id="UP000054843">
    <property type="component" value="Unassembled WGS sequence"/>
</dbReference>
<reference evidence="2 3" key="1">
    <citation type="submission" date="2015-01" db="EMBL/GenBank/DDBJ databases">
        <title>Evolution of Trichinella species and genotypes.</title>
        <authorList>
            <person name="Korhonen P.K."/>
            <person name="Edoardo P."/>
            <person name="Giuseppe L.R."/>
            <person name="Gasser R.B."/>
        </authorList>
    </citation>
    <scope>NUCLEOTIDE SEQUENCE [LARGE SCALE GENOMIC DNA]</scope>
    <source>
        <strain evidence="2">ISS1980</strain>
    </source>
</reference>
<organism evidence="2 3">
    <name type="scientific">Trichinella papuae</name>
    <dbReference type="NCBI Taxonomy" id="268474"/>
    <lineage>
        <taxon>Eukaryota</taxon>
        <taxon>Metazoa</taxon>
        <taxon>Ecdysozoa</taxon>
        <taxon>Nematoda</taxon>
        <taxon>Enoplea</taxon>
        <taxon>Dorylaimia</taxon>
        <taxon>Trichinellida</taxon>
        <taxon>Trichinellidae</taxon>
        <taxon>Trichinella</taxon>
    </lineage>
</organism>
<feature type="region of interest" description="Disordered" evidence="1">
    <location>
        <begin position="74"/>
        <end position="108"/>
    </location>
</feature>
<dbReference type="PANTHER" id="PTHR47272:SF1">
    <property type="entry name" value="PIGGYBAC TRANSPOSABLE ELEMENT-DERIVED PROTEIN 3-LIKE"/>
    <property type="match status" value="1"/>
</dbReference>
<proteinExistence type="predicted"/>
<comment type="caution">
    <text evidence="2">The sequence shown here is derived from an EMBL/GenBank/DDBJ whole genome shotgun (WGS) entry which is preliminary data.</text>
</comment>
<dbReference type="EMBL" id="JYDO01000162">
    <property type="protein sequence ID" value="KRZ68528.1"/>
    <property type="molecule type" value="Genomic_DNA"/>
</dbReference>
<evidence type="ECO:0000313" key="2">
    <source>
        <dbReference type="EMBL" id="KRZ68528.1"/>
    </source>
</evidence>
<accession>A0A0V1MAG9</accession>
<dbReference type="STRING" id="268474.A0A0V1MAG9"/>
<dbReference type="OrthoDB" id="10030973at2759"/>
<protein>
    <recommendedName>
        <fullName evidence="4">PiggyBac transposable element-derived protein 2</fullName>
    </recommendedName>
</protein>
<dbReference type="AlphaFoldDB" id="A0A0V1MAG9"/>
<evidence type="ECO:0000313" key="3">
    <source>
        <dbReference type="Proteomes" id="UP000054843"/>
    </source>
</evidence>
<keyword evidence="3" id="KW-1185">Reference proteome</keyword>